<dbReference type="AlphaFoldDB" id="A0AB36TGK1"/>
<dbReference type="Pfam" id="PF03193">
    <property type="entry name" value="RsgA_GTPase"/>
    <property type="match status" value="1"/>
</dbReference>
<evidence type="ECO:0000256" key="2">
    <source>
        <dbReference type="ARBA" id="ARBA00022517"/>
    </source>
</evidence>
<dbReference type="InterPro" id="IPR010914">
    <property type="entry name" value="RsgA_GTPase_dom"/>
</dbReference>
<dbReference type="GO" id="GO:0003924">
    <property type="term" value="F:GTPase activity"/>
    <property type="evidence" value="ECO:0007669"/>
    <property type="project" value="UniProtKB-UniRule"/>
</dbReference>
<dbReference type="Proteomes" id="UP000223596">
    <property type="component" value="Unassembled WGS sequence"/>
</dbReference>
<protein>
    <recommendedName>
        <fullName evidence="10">Small ribosomal subunit biogenesis GTPase RsgA</fullName>
        <ecNumber evidence="10">3.6.1.-</ecNumber>
    </recommendedName>
</protein>
<comment type="subunit">
    <text evidence="10">Monomer. Associates with 30S ribosomal subunit, binds 16S rRNA.</text>
</comment>
<evidence type="ECO:0000256" key="6">
    <source>
        <dbReference type="ARBA" id="ARBA00022801"/>
    </source>
</evidence>
<evidence type="ECO:0000256" key="7">
    <source>
        <dbReference type="ARBA" id="ARBA00022833"/>
    </source>
</evidence>
<feature type="binding site" evidence="10">
    <location>
        <position position="259"/>
    </location>
    <ligand>
        <name>Zn(2+)</name>
        <dbReference type="ChEBI" id="CHEBI:29105"/>
    </ligand>
</feature>
<keyword evidence="4 10" id="KW-0699">rRNA-binding</keyword>
<dbReference type="InterPro" id="IPR030378">
    <property type="entry name" value="G_CP_dom"/>
</dbReference>
<comment type="similarity">
    <text evidence="10">Belongs to the TRAFAC class YlqF/YawG GTPase family. RsgA subfamily.</text>
</comment>
<dbReference type="EC" id="3.6.1.-" evidence="10"/>
<keyword evidence="8 10" id="KW-0694">RNA-binding</keyword>
<dbReference type="Gene3D" id="3.40.50.300">
    <property type="entry name" value="P-loop containing nucleotide triphosphate hydrolases"/>
    <property type="match status" value="1"/>
</dbReference>
<keyword evidence="9 10" id="KW-0342">GTP-binding</keyword>
<dbReference type="PROSITE" id="PS50936">
    <property type="entry name" value="ENGC_GTPASE"/>
    <property type="match status" value="1"/>
</dbReference>
<dbReference type="GO" id="GO:0042274">
    <property type="term" value="P:ribosomal small subunit biogenesis"/>
    <property type="evidence" value="ECO:0007669"/>
    <property type="project" value="UniProtKB-UniRule"/>
</dbReference>
<dbReference type="GO" id="GO:0046872">
    <property type="term" value="F:metal ion binding"/>
    <property type="evidence" value="ECO:0007669"/>
    <property type="project" value="UniProtKB-KW"/>
</dbReference>
<dbReference type="GO" id="GO:0005737">
    <property type="term" value="C:cytoplasm"/>
    <property type="evidence" value="ECO:0007669"/>
    <property type="project" value="UniProtKB-SubCell"/>
</dbReference>
<feature type="binding site" evidence="10">
    <location>
        <position position="253"/>
    </location>
    <ligand>
        <name>Zn(2+)</name>
        <dbReference type="ChEBI" id="CHEBI:29105"/>
    </ligand>
</feature>
<feature type="domain" description="EngC GTPase" evidence="11">
    <location>
        <begin position="74"/>
        <end position="220"/>
    </location>
</feature>
<feature type="binding site" evidence="10">
    <location>
        <begin position="164"/>
        <end position="172"/>
    </location>
    <ligand>
        <name>GTP</name>
        <dbReference type="ChEBI" id="CHEBI:37565"/>
    </ligand>
</feature>
<dbReference type="SUPFAM" id="SSF50249">
    <property type="entry name" value="Nucleic acid-binding proteins"/>
    <property type="match status" value="1"/>
</dbReference>
<evidence type="ECO:0000256" key="3">
    <source>
        <dbReference type="ARBA" id="ARBA00022723"/>
    </source>
</evidence>
<feature type="binding site" evidence="10">
    <location>
        <position position="251"/>
    </location>
    <ligand>
        <name>Zn(2+)</name>
        <dbReference type="ChEBI" id="CHEBI:29105"/>
    </ligand>
</feature>
<evidence type="ECO:0000259" key="12">
    <source>
        <dbReference type="PROSITE" id="PS51721"/>
    </source>
</evidence>
<dbReference type="InterPro" id="IPR031944">
    <property type="entry name" value="RsgA_N"/>
</dbReference>
<evidence type="ECO:0000256" key="4">
    <source>
        <dbReference type="ARBA" id="ARBA00022730"/>
    </source>
</evidence>
<evidence type="ECO:0000256" key="8">
    <source>
        <dbReference type="ARBA" id="ARBA00022884"/>
    </source>
</evidence>
<dbReference type="CDD" id="cd01854">
    <property type="entry name" value="YjeQ_EngC"/>
    <property type="match status" value="1"/>
</dbReference>
<dbReference type="PANTHER" id="PTHR32120">
    <property type="entry name" value="SMALL RIBOSOMAL SUBUNIT BIOGENESIS GTPASE RSGA"/>
    <property type="match status" value="1"/>
</dbReference>
<comment type="subcellular location">
    <subcellularLocation>
        <location evidence="10">Cytoplasm</location>
    </subcellularLocation>
</comment>
<keyword evidence="7 10" id="KW-0862">Zinc</keyword>
<keyword evidence="2 10" id="KW-0690">Ribosome biogenesis</keyword>
<reference evidence="13 14" key="1">
    <citation type="submission" date="2017-09" db="EMBL/GenBank/DDBJ databases">
        <title>Evaluation of Pacific Biosciences Sequencing Technology to Finishing C. thermocellum Genome Sequences.</title>
        <authorList>
            <person name="Brown S."/>
        </authorList>
    </citation>
    <scope>NUCLEOTIDE SEQUENCE [LARGE SCALE GENOMIC DNA]</scope>
    <source>
        <strain evidence="13 14">AD2</strain>
    </source>
</reference>
<dbReference type="GO" id="GO:0019843">
    <property type="term" value="F:rRNA binding"/>
    <property type="evidence" value="ECO:0007669"/>
    <property type="project" value="UniProtKB-KW"/>
</dbReference>
<dbReference type="GeneID" id="35805359"/>
<evidence type="ECO:0000256" key="9">
    <source>
        <dbReference type="ARBA" id="ARBA00023134"/>
    </source>
</evidence>
<sequence>MPSGIIIKGIGGFYYVKTENGIYECKARGVFRKDSKIPLPGDEVVISVIDEEKKKGYIEEICERKIQLIRPAVANINQIALVVSVKSPLPDFVLLDKLLITVMQKELNAIICINKIDLDEGYKDVIIDCYKGTGVETVCVSSVLNVGFEQLAKMLEGKTTVFAGQSGVGKSTILNKILDSYVMETGEISDKIERGRHTTRHAELLELKSGGFVVDTPGFSSFELSEIEPKELQNYYPEFRDYIGKCRFAGCSHISEPGCMVKSALENGMINKDRYGRYIIFYNMLKDKQRRKYS</sequence>
<dbReference type="RefSeq" id="WP_003517657.1">
    <property type="nucleotide sequence ID" value="NZ_CP013828.1"/>
</dbReference>
<dbReference type="InterPro" id="IPR012340">
    <property type="entry name" value="NA-bd_OB-fold"/>
</dbReference>
<evidence type="ECO:0000259" key="11">
    <source>
        <dbReference type="PROSITE" id="PS50936"/>
    </source>
</evidence>
<dbReference type="Pfam" id="PF16745">
    <property type="entry name" value="RsgA_N"/>
    <property type="match status" value="1"/>
</dbReference>
<comment type="caution">
    <text evidence="13">The sequence shown here is derived from an EMBL/GenBank/DDBJ whole genome shotgun (WGS) entry which is preliminary data.</text>
</comment>
<feature type="domain" description="CP-type G" evidence="12">
    <location>
        <begin position="65"/>
        <end position="222"/>
    </location>
</feature>
<dbReference type="Gene3D" id="1.10.40.50">
    <property type="entry name" value="Probable gtpase engc, domain 3"/>
    <property type="match status" value="1"/>
</dbReference>
<organism evidence="13 14">
    <name type="scientific">Acetivibrio thermocellus AD2</name>
    <dbReference type="NCBI Taxonomy" id="1138384"/>
    <lineage>
        <taxon>Bacteria</taxon>
        <taxon>Bacillati</taxon>
        <taxon>Bacillota</taxon>
        <taxon>Clostridia</taxon>
        <taxon>Eubacteriales</taxon>
        <taxon>Oscillospiraceae</taxon>
        <taxon>Acetivibrio</taxon>
    </lineage>
</organism>
<name>A0AB36TGK1_ACETH</name>
<evidence type="ECO:0000256" key="10">
    <source>
        <dbReference type="HAMAP-Rule" id="MF_01820"/>
    </source>
</evidence>
<feature type="binding site" evidence="10">
    <location>
        <position position="246"/>
    </location>
    <ligand>
        <name>Zn(2+)</name>
        <dbReference type="ChEBI" id="CHEBI:29105"/>
    </ligand>
</feature>
<comment type="function">
    <text evidence="10">One of several proteins that assist in the late maturation steps of the functional core of the 30S ribosomal subunit. Helps release RbfA from mature subunits. May play a role in the assembly of ribosomal proteins into the subunit. Circularly permuted GTPase that catalyzes slow GTP hydrolysis, GTPase activity is stimulated by the 30S ribosomal subunit.</text>
</comment>
<dbReference type="GO" id="GO:0005525">
    <property type="term" value="F:GTP binding"/>
    <property type="evidence" value="ECO:0007669"/>
    <property type="project" value="UniProtKB-UniRule"/>
</dbReference>
<proteinExistence type="inferred from homology"/>
<dbReference type="PROSITE" id="PS51721">
    <property type="entry name" value="G_CP"/>
    <property type="match status" value="1"/>
</dbReference>
<comment type="cofactor">
    <cofactor evidence="10">
        <name>Zn(2+)</name>
        <dbReference type="ChEBI" id="CHEBI:29105"/>
    </cofactor>
    <text evidence="10">Binds 1 zinc ion per subunit.</text>
</comment>
<evidence type="ECO:0000313" key="14">
    <source>
        <dbReference type="Proteomes" id="UP000223596"/>
    </source>
</evidence>
<evidence type="ECO:0000256" key="5">
    <source>
        <dbReference type="ARBA" id="ARBA00022741"/>
    </source>
</evidence>
<dbReference type="PANTHER" id="PTHR32120:SF11">
    <property type="entry name" value="SMALL RIBOSOMAL SUBUNIT BIOGENESIS GTPASE RSGA 1, MITOCHONDRIAL-RELATED"/>
    <property type="match status" value="1"/>
</dbReference>
<dbReference type="SUPFAM" id="SSF52540">
    <property type="entry name" value="P-loop containing nucleoside triphosphate hydrolases"/>
    <property type="match status" value="1"/>
</dbReference>
<dbReference type="InterPro" id="IPR004881">
    <property type="entry name" value="Ribosome_biogen_GTPase_RsgA"/>
</dbReference>
<gene>
    <name evidence="10" type="primary">rsgA</name>
    <name evidence="13" type="ORF">M972_111737</name>
</gene>
<dbReference type="EMBL" id="PDBW01000001">
    <property type="protein sequence ID" value="PFH02943.1"/>
    <property type="molecule type" value="Genomic_DNA"/>
</dbReference>
<evidence type="ECO:0000256" key="1">
    <source>
        <dbReference type="ARBA" id="ARBA00022490"/>
    </source>
</evidence>
<keyword evidence="6 10" id="KW-0378">Hydrolase</keyword>
<dbReference type="HAMAP" id="MF_01820">
    <property type="entry name" value="GTPase_RsgA"/>
    <property type="match status" value="1"/>
</dbReference>
<dbReference type="InterPro" id="IPR027417">
    <property type="entry name" value="P-loop_NTPase"/>
</dbReference>
<keyword evidence="3 10" id="KW-0479">Metal-binding</keyword>
<dbReference type="Gene3D" id="2.40.50.140">
    <property type="entry name" value="Nucleic acid-binding proteins"/>
    <property type="match status" value="1"/>
</dbReference>
<accession>A0AB36TGK1</accession>
<evidence type="ECO:0000313" key="13">
    <source>
        <dbReference type="EMBL" id="PFH02943.1"/>
    </source>
</evidence>
<feature type="binding site" evidence="10">
    <location>
        <begin position="114"/>
        <end position="117"/>
    </location>
    <ligand>
        <name>GTP</name>
        <dbReference type="ChEBI" id="CHEBI:37565"/>
    </ligand>
</feature>
<keyword evidence="1 10" id="KW-0963">Cytoplasm</keyword>
<dbReference type="NCBIfam" id="TIGR00157">
    <property type="entry name" value="ribosome small subunit-dependent GTPase A"/>
    <property type="match status" value="1"/>
</dbReference>
<keyword evidence="5 10" id="KW-0547">Nucleotide-binding</keyword>